<dbReference type="EMBL" id="JBBNAE010000009">
    <property type="protein sequence ID" value="KAK9096490.1"/>
    <property type="molecule type" value="Genomic_DNA"/>
</dbReference>
<comment type="caution">
    <text evidence="1">The sequence shown here is derived from an EMBL/GenBank/DDBJ whole genome shotgun (WGS) entry which is preliminary data.</text>
</comment>
<dbReference type="AlphaFoldDB" id="A0AAP0EN20"/>
<sequence>MDKIDENCSFALKFFAFATDVSLMFEERGRIFSVEEIQAVDILDRSMFFTGDGAGKIRVWKWSSEQKTE</sequence>
<gene>
    <name evidence="1" type="ORF">Sjap_021987</name>
</gene>
<accession>A0AAP0EN20</accession>
<evidence type="ECO:0000313" key="2">
    <source>
        <dbReference type="Proteomes" id="UP001417504"/>
    </source>
</evidence>
<organism evidence="1 2">
    <name type="scientific">Stephania japonica</name>
    <dbReference type="NCBI Taxonomy" id="461633"/>
    <lineage>
        <taxon>Eukaryota</taxon>
        <taxon>Viridiplantae</taxon>
        <taxon>Streptophyta</taxon>
        <taxon>Embryophyta</taxon>
        <taxon>Tracheophyta</taxon>
        <taxon>Spermatophyta</taxon>
        <taxon>Magnoliopsida</taxon>
        <taxon>Ranunculales</taxon>
        <taxon>Menispermaceae</taxon>
        <taxon>Menispermoideae</taxon>
        <taxon>Cissampelideae</taxon>
        <taxon>Stephania</taxon>
    </lineage>
</organism>
<keyword evidence="2" id="KW-1185">Reference proteome</keyword>
<proteinExistence type="predicted"/>
<name>A0AAP0EN20_9MAGN</name>
<protein>
    <submittedName>
        <fullName evidence="1">Uncharacterized protein</fullName>
    </submittedName>
</protein>
<dbReference type="Proteomes" id="UP001417504">
    <property type="component" value="Unassembled WGS sequence"/>
</dbReference>
<reference evidence="1 2" key="1">
    <citation type="submission" date="2024-01" db="EMBL/GenBank/DDBJ databases">
        <title>Genome assemblies of Stephania.</title>
        <authorList>
            <person name="Yang L."/>
        </authorList>
    </citation>
    <scope>NUCLEOTIDE SEQUENCE [LARGE SCALE GENOMIC DNA]</scope>
    <source>
        <strain evidence="1">QJT</strain>
        <tissue evidence="1">Leaf</tissue>
    </source>
</reference>
<evidence type="ECO:0000313" key="1">
    <source>
        <dbReference type="EMBL" id="KAK9096490.1"/>
    </source>
</evidence>